<evidence type="ECO:0000259" key="6">
    <source>
        <dbReference type="Pfam" id="PF02016"/>
    </source>
</evidence>
<dbReference type="Pfam" id="PF02016">
    <property type="entry name" value="Peptidase_S66"/>
    <property type="match status" value="1"/>
</dbReference>
<feature type="domain" description="LD-carboxypeptidase C-terminal" evidence="7">
    <location>
        <begin position="179"/>
        <end position="297"/>
    </location>
</feature>
<dbReference type="InterPro" id="IPR027461">
    <property type="entry name" value="Carboxypeptidase_A_C_sf"/>
</dbReference>
<dbReference type="EC" id="3.4.17.13" evidence="8"/>
<keyword evidence="3" id="KW-0645">Protease</keyword>
<evidence type="ECO:0000256" key="4">
    <source>
        <dbReference type="ARBA" id="ARBA00022801"/>
    </source>
</evidence>
<proteinExistence type="inferred from homology"/>
<evidence type="ECO:0000256" key="2">
    <source>
        <dbReference type="ARBA" id="ARBA00022645"/>
    </source>
</evidence>
<dbReference type="PANTHER" id="PTHR30237">
    <property type="entry name" value="MURAMOYLTETRAPEPTIDE CARBOXYPEPTIDASE"/>
    <property type="match status" value="1"/>
</dbReference>
<organism evidence="8">
    <name type="scientific">hydrothermal vent metagenome</name>
    <dbReference type="NCBI Taxonomy" id="652676"/>
    <lineage>
        <taxon>unclassified sequences</taxon>
        <taxon>metagenomes</taxon>
        <taxon>ecological metagenomes</taxon>
    </lineage>
</organism>
<evidence type="ECO:0000256" key="5">
    <source>
        <dbReference type="ARBA" id="ARBA00022825"/>
    </source>
</evidence>
<sequence>MAPKRIVIPPPLKPGDCIGLFSPAGAARDPSRVTDGIRLLRDRGFRVKSSWEPASRNDYLAASDEVRLHEFHRLWADDEVHALMAIRGGYGCLRIVGQIDMKMLAKRPKMVIGFSDITVLLNIICQQTGMITIHGPVVTSLARSDKESMQQFFSLLTGGIPECFKPVQLEILRSGTASGVVRGGNLTTLVHLLGTPWEIAWDNALLVLEDTGEAMYRLDRMLTQLHQAGKLQRLAGLILGTFDPGNEDTFAKLRLQHQVWERVLELTEEFAYPVWGCFPVGHGQQNYSLPIGMEATMDGVTGHLRFQSKPSQVYGI</sequence>
<reference evidence="8" key="1">
    <citation type="submission" date="2018-06" db="EMBL/GenBank/DDBJ databases">
        <authorList>
            <person name="Zhirakovskaya E."/>
        </authorList>
    </citation>
    <scope>NUCLEOTIDE SEQUENCE</scope>
</reference>
<name>A0A3B0UYC1_9ZZZZ</name>
<protein>
    <submittedName>
        <fullName evidence="8">Muramoyltetrapeptide carboxypeptidase</fullName>
        <ecNumber evidence="8">3.4.17.13</ecNumber>
    </submittedName>
</protein>
<accession>A0A3B0UYC1</accession>
<evidence type="ECO:0000256" key="1">
    <source>
        <dbReference type="ARBA" id="ARBA00010233"/>
    </source>
</evidence>
<evidence type="ECO:0000313" key="8">
    <source>
        <dbReference type="EMBL" id="VAW36265.1"/>
    </source>
</evidence>
<dbReference type="GO" id="GO:0008236">
    <property type="term" value="F:serine-type peptidase activity"/>
    <property type="evidence" value="ECO:0007669"/>
    <property type="project" value="UniProtKB-KW"/>
</dbReference>
<dbReference type="InterPro" id="IPR027478">
    <property type="entry name" value="LdcA_N"/>
</dbReference>
<dbReference type="InterPro" id="IPR003507">
    <property type="entry name" value="S66_fam"/>
</dbReference>
<keyword evidence="2 8" id="KW-0121">Carboxypeptidase</keyword>
<keyword evidence="4 8" id="KW-0378">Hydrolase</keyword>
<dbReference type="GO" id="GO:0106415">
    <property type="term" value="F:muramoyltetrapeptide carboxypeptidase activity"/>
    <property type="evidence" value="ECO:0007669"/>
    <property type="project" value="UniProtKB-EC"/>
</dbReference>
<feature type="domain" description="LD-carboxypeptidase N-terminal" evidence="6">
    <location>
        <begin position="18"/>
        <end position="135"/>
    </location>
</feature>
<dbReference type="InterPro" id="IPR040921">
    <property type="entry name" value="Peptidase_S66C"/>
</dbReference>
<dbReference type="SUPFAM" id="SSF141986">
    <property type="entry name" value="LD-carboxypeptidase A C-terminal domain-like"/>
    <property type="match status" value="1"/>
</dbReference>
<evidence type="ECO:0000256" key="3">
    <source>
        <dbReference type="ARBA" id="ARBA00022670"/>
    </source>
</evidence>
<evidence type="ECO:0000259" key="7">
    <source>
        <dbReference type="Pfam" id="PF17676"/>
    </source>
</evidence>
<dbReference type="Gene3D" id="3.40.50.10740">
    <property type="entry name" value="Class I glutamine amidotransferase-like"/>
    <property type="match status" value="1"/>
</dbReference>
<comment type="similarity">
    <text evidence="1">Belongs to the peptidase S66 family.</text>
</comment>
<keyword evidence="5" id="KW-0720">Serine protease</keyword>
<gene>
    <name evidence="8" type="ORF">MNBD_DELTA04-906</name>
</gene>
<dbReference type="CDD" id="cd07025">
    <property type="entry name" value="Peptidase_S66"/>
    <property type="match status" value="1"/>
</dbReference>
<dbReference type="SUPFAM" id="SSF52317">
    <property type="entry name" value="Class I glutamine amidotransferase-like"/>
    <property type="match status" value="1"/>
</dbReference>
<dbReference type="InterPro" id="IPR029062">
    <property type="entry name" value="Class_I_gatase-like"/>
</dbReference>
<dbReference type="PIRSF" id="PIRSF028757">
    <property type="entry name" value="LD-carboxypeptidase"/>
    <property type="match status" value="1"/>
</dbReference>
<dbReference type="AlphaFoldDB" id="A0A3B0UYC1"/>
<dbReference type="EMBL" id="UOEY01000022">
    <property type="protein sequence ID" value="VAW36265.1"/>
    <property type="molecule type" value="Genomic_DNA"/>
</dbReference>
<dbReference type="Pfam" id="PF17676">
    <property type="entry name" value="Peptidase_S66C"/>
    <property type="match status" value="1"/>
</dbReference>
<dbReference type="InterPro" id="IPR040449">
    <property type="entry name" value="Peptidase_S66_N"/>
</dbReference>
<dbReference type="Gene3D" id="3.50.30.60">
    <property type="entry name" value="LD-carboxypeptidase A C-terminal domain-like"/>
    <property type="match status" value="1"/>
</dbReference>
<dbReference type="GO" id="GO:0006508">
    <property type="term" value="P:proteolysis"/>
    <property type="evidence" value="ECO:0007669"/>
    <property type="project" value="UniProtKB-KW"/>
</dbReference>
<dbReference type="PANTHER" id="PTHR30237:SF2">
    <property type="entry name" value="MUREIN TETRAPEPTIDE CARBOXYPEPTIDASE"/>
    <property type="match status" value="1"/>
</dbReference>